<evidence type="ECO:0000313" key="3">
    <source>
        <dbReference type="Proteomes" id="UP000041254"/>
    </source>
</evidence>
<dbReference type="InParanoid" id="A0A0G4G4P2"/>
<feature type="region of interest" description="Disordered" evidence="1">
    <location>
        <begin position="1"/>
        <end position="68"/>
    </location>
</feature>
<evidence type="ECO:0000313" key="2">
    <source>
        <dbReference type="EMBL" id="CEM22982.1"/>
    </source>
</evidence>
<name>A0A0G4G4P2_VITBC</name>
<protein>
    <submittedName>
        <fullName evidence="2">Uncharacterized protein</fullName>
    </submittedName>
</protein>
<reference evidence="2 3" key="1">
    <citation type="submission" date="2014-11" db="EMBL/GenBank/DDBJ databases">
        <authorList>
            <person name="Zhu J."/>
            <person name="Qi W."/>
            <person name="Song R."/>
        </authorList>
    </citation>
    <scope>NUCLEOTIDE SEQUENCE [LARGE SCALE GENOMIC DNA]</scope>
</reference>
<dbReference type="Proteomes" id="UP000041254">
    <property type="component" value="Unassembled WGS sequence"/>
</dbReference>
<dbReference type="EMBL" id="CDMY01000562">
    <property type="protein sequence ID" value="CEM22982.1"/>
    <property type="molecule type" value="Genomic_DNA"/>
</dbReference>
<keyword evidence="3" id="KW-1185">Reference proteome</keyword>
<organism evidence="2 3">
    <name type="scientific">Vitrella brassicaformis (strain CCMP3155)</name>
    <dbReference type="NCBI Taxonomy" id="1169540"/>
    <lineage>
        <taxon>Eukaryota</taxon>
        <taxon>Sar</taxon>
        <taxon>Alveolata</taxon>
        <taxon>Colpodellida</taxon>
        <taxon>Vitrellaceae</taxon>
        <taxon>Vitrella</taxon>
    </lineage>
</organism>
<evidence type="ECO:0000256" key="1">
    <source>
        <dbReference type="SAM" id="MobiDB-lite"/>
    </source>
</evidence>
<dbReference type="AlphaFoldDB" id="A0A0G4G4P2"/>
<dbReference type="VEuPathDB" id="CryptoDB:Vbra_16931"/>
<sequence>MNDAAGRAEGAATDAAARPASSSPFSAGMLSTFFERSSTEDVTMPPPPPLGSIAQLPPALSSLSSMCT</sequence>
<gene>
    <name evidence="2" type="ORF">Vbra_16931</name>
</gene>
<feature type="compositionally biased region" description="Low complexity" evidence="1">
    <location>
        <begin position="1"/>
        <end position="27"/>
    </location>
</feature>
<proteinExistence type="predicted"/>
<accession>A0A0G4G4P2</accession>